<feature type="repeat" description="ANK" evidence="3">
    <location>
        <begin position="205"/>
        <end position="237"/>
    </location>
</feature>
<dbReference type="Gene3D" id="1.25.40.20">
    <property type="entry name" value="Ankyrin repeat-containing domain"/>
    <property type="match status" value="6"/>
</dbReference>
<feature type="repeat" description="ANK" evidence="3">
    <location>
        <begin position="495"/>
        <end position="527"/>
    </location>
</feature>
<dbReference type="EMBL" id="JAPDFW010000081">
    <property type="protein sequence ID" value="KAJ5072475.1"/>
    <property type="molecule type" value="Genomic_DNA"/>
</dbReference>
<dbReference type="CDD" id="cd00160">
    <property type="entry name" value="RhoGEF"/>
    <property type="match status" value="1"/>
</dbReference>
<feature type="repeat" description="ANK" evidence="3">
    <location>
        <begin position="69"/>
        <end position="101"/>
    </location>
</feature>
<dbReference type="InterPro" id="IPR001849">
    <property type="entry name" value="PH_domain"/>
</dbReference>
<feature type="repeat" description="ANK" evidence="3">
    <location>
        <begin position="462"/>
        <end position="494"/>
    </location>
</feature>
<evidence type="ECO:0000256" key="4">
    <source>
        <dbReference type="SAM" id="Coils"/>
    </source>
</evidence>
<name>A0A9Q0LHC2_ANAIG</name>
<feature type="repeat" description="ANK" evidence="3">
    <location>
        <begin position="172"/>
        <end position="204"/>
    </location>
</feature>
<dbReference type="SUPFAM" id="SSF48065">
    <property type="entry name" value="DBL homology domain (DH-domain)"/>
    <property type="match status" value="1"/>
</dbReference>
<feature type="repeat" description="ANK" evidence="3">
    <location>
        <begin position="329"/>
        <end position="361"/>
    </location>
</feature>
<dbReference type="PROSITE" id="PS50010">
    <property type="entry name" value="DH_2"/>
    <property type="match status" value="1"/>
</dbReference>
<feature type="repeat" description="ANK" evidence="3">
    <location>
        <begin position="787"/>
        <end position="819"/>
    </location>
</feature>
<gene>
    <name evidence="7" type="ORF">M0811_01490</name>
</gene>
<dbReference type="InterPro" id="IPR035899">
    <property type="entry name" value="DBL_dom_sf"/>
</dbReference>
<dbReference type="InterPro" id="IPR036770">
    <property type="entry name" value="Ankyrin_rpt-contain_sf"/>
</dbReference>
<feature type="domain" description="DH" evidence="6">
    <location>
        <begin position="845"/>
        <end position="1030"/>
    </location>
</feature>
<evidence type="ECO:0000259" key="6">
    <source>
        <dbReference type="PROSITE" id="PS50010"/>
    </source>
</evidence>
<evidence type="ECO:0000256" key="3">
    <source>
        <dbReference type="PROSITE-ProRule" id="PRU00023"/>
    </source>
</evidence>
<dbReference type="InterPro" id="IPR002110">
    <property type="entry name" value="Ankyrin_rpt"/>
</dbReference>
<organism evidence="7 8">
    <name type="scientific">Anaeramoeba ignava</name>
    <name type="common">Anaerobic marine amoeba</name>
    <dbReference type="NCBI Taxonomy" id="1746090"/>
    <lineage>
        <taxon>Eukaryota</taxon>
        <taxon>Metamonada</taxon>
        <taxon>Anaeramoebidae</taxon>
        <taxon>Anaeramoeba</taxon>
    </lineage>
</organism>
<feature type="repeat" description="ANK" evidence="3">
    <location>
        <begin position="528"/>
        <end position="560"/>
    </location>
</feature>
<dbReference type="SMART" id="SM00233">
    <property type="entry name" value="PH"/>
    <property type="match status" value="1"/>
</dbReference>
<dbReference type="PROSITE" id="PS50088">
    <property type="entry name" value="ANK_REPEAT"/>
    <property type="match status" value="12"/>
</dbReference>
<accession>A0A9Q0LHC2</accession>
<dbReference type="PRINTS" id="PR01415">
    <property type="entry name" value="ANKYRIN"/>
</dbReference>
<protein>
    <submittedName>
        <fullName evidence="7">C2 domain containing protein</fullName>
    </submittedName>
</protein>
<proteinExistence type="predicted"/>
<dbReference type="SMART" id="SM00248">
    <property type="entry name" value="ANK"/>
    <property type="match status" value="21"/>
</dbReference>
<dbReference type="PROSITE" id="PS50297">
    <property type="entry name" value="ANK_REP_REGION"/>
    <property type="match status" value="11"/>
</dbReference>
<dbReference type="SMART" id="SM00325">
    <property type="entry name" value="RhoGEF"/>
    <property type="match status" value="1"/>
</dbReference>
<feature type="repeat" description="ANK" evidence="3">
    <location>
        <begin position="694"/>
        <end position="726"/>
    </location>
</feature>
<evidence type="ECO:0000313" key="8">
    <source>
        <dbReference type="Proteomes" id="UP001149090"/>
    </source>
</evidence>
<dbReference type="OrthoDB" id="6084525at2759"/>
<keyword evidence="1" id="KW-0677">Repeat</keyword>
<dbReference type="Proteomes" id="UP001149090">
    <property type="component" value="Unassembled WGS sequence"/>
</dbReference>
<dbReference type="Gene3D" id="1.20.900.10">
    <property type="entry name" value="Dbl homology (DH) domain"/>
    <property type="match status" value="1"/>
</dbReference>
<keyword evidence="2 3" id="KW-0040">ANK repeat</keyword>
<feature type="repeat" description="ANK" evidence="3">
    <location>
        <begin position="296"/>
        <end position="328"/>
    </location>
</feature>
<evidence type="ECO:0000256" key="5">
    <source>
        <dbReference type="SAM" id="MobiDB-lite"/>
    </source>
</evidence>
<sequence>MEDLNKAIETEDFSKIKQIFETIENQAIILSKFDENGNNPLFLAVSKGNKQIVEFLIESKGNPNLKNDKNQTILHFAAEKDQCEILEYLIYHGSNHRAIDQQKWSTLHYAANFNSVKSVKFLLSIDQSMITMTDEDKYSPFHRAAAANAVDVGVLMLEQMPDLLFKPTTSQDSIQPVHIAAIHGAVEFEQMLIEKGASPNDLSGNHRTPLHFACLHGRYKTILFLLEKGADLTITDINNHDPLILAQNANQTKVCELLMNRGMKSSIHEAVREENVVKIREILKQSVKNLEAPDQTGRTPLHWASMKGFYHICEVLLEFGANTEARDKDNFTALLLSSRNGEEDIVKLLISKGADINARDSDGFSAFDYTVIYGHLSILECFLSRGTDPDTPTQNGQTALHLSAKSGNPLVLELLLKHHANVCVQDNDGNTPLHLVIEAKHNFLVNNLLSVKSNVLNVFNHEGNTPLMTAIQMQNPSAIEMLLKNKSNPDLQNTNGMSALFLAVQSDNEMIVQLLLRYKININIKDTQNRTPLFHAIEQKNEKIVALLLENKAKPNLSDKNKKTPLDCAIEARCGEIIGLLLRYKAKKRTIDEKTPLLHFCIKSDFQTPDCIASILRHFDKLNIRDENGNTALLVAAMENKVEIFKAILSKAPQFLKETNNDGDTVLHFVSSEIFRLVFQHKSTLELVNTKNKRGELPIHISCLKGNIECCKMLVEKNSELNTPNSAGYSPILIAEMNDHLDCVDFLLTRPGIVTPIEEAISKKDVELLKYYFANNLTRTMNYKNASNRTPIQLVAEWGNEDIADLFLRNGADLLSYPDLEKPHMLAKKHHPDSICTKILSSEFSRRFTISQLAETEANFIKSLNNMVLHLLSPLRAEKIFKEQEIISTFQNIEEILRDCNKYLQVPLQDRLAVFTSETCVGDILSAFTSKIDMYIPYNTSFETTMQNIKEWKKNSSFSNLLKAFEAKSRSMRQKADLESILIQPIQRMGHYLLLYGDIAKRTPRNHKDYPLVAKALELMNQKVKLVNEKKREKEIIENLEKIQKKLEGNSNFDLFSQLDRVFIKEGEILVHVTTTQDGKHLLFQKEDINNLPEKKKEDDPKQPIINHSELQKLGPKLHHSTHFESMREPFNPTHSKPRTQSFVAVRPFKIRSSSLNTKQDLPVQQKRERLSILESSKNAAKIQSTLHSAISHLQNFQHKKVNFMKVLLFLFNDYLILCTKRKGHSVRVKKIIPLIQTFIESNAKISGESDYRGFKLFTKFGILSCFLKDQQEIEDWQEKIQNSLETATQLYFKRKENTNKQAVKTTKNDKMQTKDKIKEFLNVSRKENSGSPKDSQSSPNSLTKMDDEPKSPISVESPRSFSTNYNKKFLMLFHVLCYFFDPELSRVEKCQQFAQDYSKETMELELKKQYEGLTHVRILTRIIPSSDKQFIFIL</sequence>
<dbReference type="PANTHER" id="PTHR24198:SF165">
    <property type="entry name" value="ANKYRIN REPEAT-CONTAINING PROTEIN-RELATED"/>
    <property type="match status" value="1"/>
</dbReference>
<feature type="coiled-coil region" evidence="4">
    <location>
        <begin position="1023"/>
        <end position="1050"/>
    </location>
</feature>
<dbReference type="Pfam" id="PF00621">
    <property type="entry name" value="RhoGEF"/>
    <property type="match status" value="1"/>
</dbReference>
<feature type="region of interest" description="Disordered" evidence="5">
    <location>
        <begin position="1322"/>
        <end position="1359"/>
    </location>
</feature>
<keyword evidence="4" id="KW-0175">Coiled coil</keyword>
<dbReference type="SUPFAM" id="SSF50729">
    <property type="entry name" value="PH domain-like"/>
    <property type="match status" value="1"/>
</dbReference>
<dbReference type="GO" id="GO:0005085">
    <property type="term" value="F:guanyl-nucleotide exchange factor activity"/>
    <property type="evidence" value="ECO:0007669"/>
    <property type="project" value="InterPro"/>
</dbReference>
<dbReference type="Gene3D" id="2.30.29.30">
    <property type="entry name" value="Pleckstrin-homology domain (PH domain)/Phosphotyrosine-binding domain (PTB)"/>
    <property type="match status" value="1"/>
</dbReference>
<dbReference type="Pfam" id="PF12796">
    <property type="entry name" value="Ank_2"/>
    <property type="match status" value="7"/>
</dbReference>
<feature type="repeat" description="ANK" evidence="3">
    <location>
        <begin position="36"/>
        <end position="68"/>
    </location>
</feature>
<dbReference type="SUPFAM" id="SSF48403">
    <property type="entry name" value="Ankyrin repeat"/>
    <property type="match status" value="3"/>
</dbReference>
<dbReference type="PANTHER" id="PTHR24198">
    <property type="entry name" value="ANKYRIN REPEAT AND PROTEIN KINASE DOMAIN-CONTAINING PROTEIN"/>
    <property type="match status" value="1"/>
</dbReference>
<evidence type="ECO:0000313" key="7">
    <source>
        <dbReference type="EMBL" id="KAJ5072475.1"/>
    </source>
</evidence>
<evidence type="ECO:0000256" key="2">
    <source>
        <dbReference type="ARBA" id="ARBA00023043"/>
    </source>
</evidence>
<comment type="caution">
    <text evidence="7">The sequence shown here is derived from an EMBL/GenBank/DDBJ whole genome shotgun (WGS) entry which is preliminary data.</text>
</comment>
<keyword evidence="8" id="KW-1185">Reference proteome</keyword>
<dbReference type="InterPro" id="IPR011993">
    <property type="entry name" value="PH-like_dom_sf"/>
</dbReference>
<evidence type="ECO:0000256" key="1">
    <source>
        <dbReference type="ARBA" id="ARBA00022737"/>
    </source>
</evidence>
<dbReference type="Pfam" id="PF00023">
    <property type="entry name" value="Ank"/>
    <property type="match status" value="1"/>
</dbReference>
<dbReference type="InterPro" id="IPR000219">
    <property type="entry name" value="DH_dom"/>
</dbReference>
<feature type="compositionally biased region" description="Polar residues" evidence="5">
    <location>
        <begin position="1330"/>
        <end position="1344"/>
    </location>
</feature>
<reference evidence="7" key="1">
    <citation type="submission" date="2022-10" db="EMBL/GenBank/DDBJ databases">
        <title>Novel sulphate-reducing endosymbionts in the free-living metamonad Anaeramoeba.</title>
        <authorList>
            <person name="Jerlstrom-Hultqvist J."/>
            <person name="Cepicka I."/>
            <person name="Gallot-Lavallee L."/>
            <person name="Salas-Leiva D."/>
            <person name="Curtis B.A."/>
            <person name="Zahonova K."/>
            <person name="Pipaliya S."/>
            <person name="Dacks J."/>
            <person name="Roger A.J."/>
        </authorList>
    </citation>
    <scope>NUCLEOTIDE SEQUENCE</scope>
    <source>
        <strain evidence="7">BMAN</strain>
    </source>
</reference>
<feature type="repeat" description="ANK" evidence="3">
    <location>
        <begin position="395"/>
        <end position="427"/>
    </location>
</feature>